<evidence type="ECO:0000256" key="2">
    <source>
        <dbReference type="SAM" id="SignalP"/>
    </source>
</evidence>
<organism evidence="3 4">
    <name type="scientific">Eremococcus coleocola ACS-139-V-Col8</name>
    <dbReference type="NCBI Taxonomy" id="908337"/>
    <lineage>
        <taxon>Bacteria</taxon>
        <taxon>Bacillati</taxon>
        <taxon>Bacillota</taxon>
        <taxon>Bacilli</taxon>
        <taxon>Lactobacillales</taxon>
        <taxon>Aerococcaceae</taxon>
        <taxon>Eremococcus</taxon>
    </lineage>
</organism>
<dbReference type="AlphaFoldDB" id="E4KP89"/>
<evidence type="ECO:0000313" key="4">
    <source>
        <dbReference type="Proteomes" id="UP000005990"/>
    </source>
</evidence>
<dbReference type="Proteomes" id="UP000005990">
    <property type="component" value="Unassembled WGS sequence"/>
</dbReference>
<feature type="region of interest" description="Disordered" evidence="1">
    <location>
        <begin position="411"/>
        <end position="440"/>
    </location>
</feature>
<evidence type="ECO:0008006" key="5">
    <source>
        <dbReference type="Google" id="ProtNLM"/>
    </source>
</evidence>
<sequence length="494" mass="55741">MKKIILHKNFKLLVLLFCLGGLTACQSVSNKYDNLVEEQANNKISQESQANANESKATEIDPRLVPEFSQVLTDFSNFEGLELESSSFQSKQAFKLNQENFQMTVNQMAILPVDKMSQTMKEEAKLTDEGSDINSLVLVYTTIENLTDQDLHLSIEDITMGPIDDTEMVYADQSLYPSQSGNLQTIVNDSQSKLQGKASVDGYLVFSLTKDLEEQISREGHLKLSMNEPTPIDDKGVQLDLGNKLALFLPISEESETMIVSQSQFIADRLTTEFWGQKTELAAQNLETSQEEEGVTLTTKRVEVTDFAPFEHYEEIFKNFEFGQVIVSIEYEISNQTEQTIYPVDGQSRLIIGEDPIEADYVLINEEYGQGVEPGQSKRIIQTFALDKKRYQEVWQGQDYQFEIIIPNQSRADQSDTGLTVAQSEDSGEEETSSESSLEEQEAQNFVYVISYQPQLKLFVDDNLDLVDQLLDETSQSSGQVNLDSPDQDESEHN</sequence>
<gene>
    <name evidence="3" type="ORF">HMPREF9257_1376</name>
</gene>
<feature type="compositionally biased region" description="Polar residues" evidence="1">
    <location>
        <begin position="473"/>
        <end position="485"/>
    </location>
</feature>
<keyword evidence="2" id="KW-0732">Signal</keyword>
<feature type="compositionally biased region" description="Polar residues" evidence="1">
    <location>
        <begin position="411"/>
        <end position="423"/>
    </location>
</feature>
<reference evidence="3 4" key="1">
    <citation type="submission" date="2010-10" db="EMBL/GenBank/DDBJ databases">
        <authorList>
            <person name="Durkin A.S."/>
            <person name="Madupu R."/>
            <person name="Torralba M."/>
            <person name="Gillis M."/>
            <person name="Methe B."/>
            <person name="Sutton G."/>
            <person name="Nelson K.E."/>
        </authorList>
    </citation>
    <scope>NUCLEOTIDE SEQUENCE [LARGE SCALE GENOMIC DNA]</scope>
    <source>
        <strain evidence="3 4">ACS-139-V-Col8</strain>
    </source>
</reference>
<keyword evidence="4" id="KW-1185">Reference proteome</keyword>
<accession>E4KP89</accession>
<feature type="chain" id="PRO_5039283861" description="DUF5068 domain-containing protein" evidence="2">
    <location>
        <begin position="25"/>
        <end position="494"/>
    </location>
</feature>
<protein>
    <recommendedName>
        <fullName evidence="5">DUF5068 domain-containing protein</fullName>
    </recommendedName>
</protein>
<proteinExistence type="predicted"/>
<name>E4KP89_9LACT</name>
<evidence type="ECO:0000256" key="1">
    <source>
        <dbReference type="SAM" id="MobiDB-lite"/>
    </source>
</evidence>
<dbReference type="EMBL" id="AENN01000015">
    <property type="protein sequence ID" value="EFR31402.1"/>
    <property type="molecule type" value="Genomic_DNA"/>
</dbReference>
<feature type="compositionally biased region" description="Acidic residues" evidence="1">
    <location>
        <begin position="426"/>
        <end position="440"/>
    </location>
</feature>
<comment type="caution">
    <text evidence="3">The sequence shown here is derived from an EMBL/GenBank/DDBJ whole genome shotgun (WGS) entry which is preliminary data.</text>
</comment>
<feature type="region of interest" description="Disordered" evidence="1">
    <location>
        <begin position="471"/>
        <end position="494"/>
    </location>
</feature>
<dbReference type="eggNOG" id="ENOG5033TRW">
    <property type="taxonomic scope" value="Bacteria"/>
</dbReference>
<dbReference type="RefSeq" id="WP_006418605.1">
    <property type="nucleotide sequence ID" value="NZ_AENN01000015.1"/>
</dbReference>
<feature type="signal peptide" evidence="2">
    <location>
        <begin position="1"/>
        <end position="24"/>
    </location>
</feature>
<dbReference type="PROSITE" id="PS51257">
    <property type="entry name" value="PROKAR_LIPOPROTEIN"/>
    <property type="match status" value="1"/>
</dbReference>
<evidence type="ECO:0000313" key="3">
    <source>
        <dbReference type="EMBL" id="EFR31402.1"/>
    </source>
</evidence>
<dbReference type="Gene3D" id="2.60.40.4170">
    <property type="match status" value="1"/>
</dbReference>
<dbReference type="OrthoDB" id="2138699at2"/>
<dbReference type="STRING" id="908337.HMPREF9257_1376"/>